<feature type="transmembrane region" description="Helical" evidence="1">
    <location>
        <begin position="21"/>
        <end position="40"/>
    </location>
</feature>
<keyword evidence="1" id="KW-1133">Transmembrane helix</keyword>
<evidence type="ECO:0008006" key="4">
    <source>
        <dbReference type="Google" id="ProtNLM"/>
    </source>
</evidence>
<name>A0A0M0KEF4_9BACI</name>
<dbReference type="PATRIC" id="fig|284581.3.peg.3329"/>
<dbReference type="STRING" id="284581.AMD01_22380"/>
<feature type="transmembrane region" description="Helical" evidence="1">
    <location>
        <begin position="142"/>
        <end position="163"/>
    </location>
</feature>
<dbReference type="AlphaFoldDB" id="A0A0M0KEF4"/>
<keyword evidence="1" id="KW-0812">Transmembrane</keyword>
<feature type="transmembrane region" description="Helical" evidence="1">
    <location>
        <begin position="97"/>
        <end position="122"/>
    </location>
</feature>
<dbReference type="RefSeq" id="WP_053403659.1">
    <property type="nucleotide sequence ID" value="NZ_JAUBKI010000055.1"/>
</dbReference>
<comment type="caution">
    <text evidence="2">The sequence shown here is derived from an EMBL/GenBank/DDBJ whole genome shotgun (WGS) entry which is preliminary data.</text>
</comment>
<proteinExistence type="predicted"/>
<dbReference type="Proteomes" id="UP000037558">
    <property type="component" value="Unassembled WGS sequence"/>
</dbReference>
<feature type="transmembrane region" description="Helical" evidence="1">
    <location>
        <begin position="170"/>
        <end position="188"/>
    </location>
</feature>
<dbReference type="OrthoDB" id="8613028at2"/>
<dbReference type="PANTHER" id="PTHR37305">
    <property type="entry name" value="INTEGRAL MEMBRANE PROTEIN-RELATED"/>
    <property type="match status" value="1"/>
</dbReference>
<reference evidence="3" key="1">
    <citation type="submission" date="2015-08" db="EMBL/GenBank/DDBJ databases">
        <title>Fjat-14210 dsm16467.</title>
        <authorList>
            <person name="Liu B."/>
            <person name="Wang J."/>
            <person name="Zhu Y."/>
            <person name="Liu G."/>
            <person name="Chen Q."/>
            <person name="Chen Z."/>
            <person name="Lan J."/>
            <person name="Che J."/>
            <person name="Ge C."/>
            <person name="Shi H."/>
            <person name="Pan Z."/>
            <person name="Liu X."/>
        </authorList>
    </citation>
    <scope>NUCLEOTIDE SEQUENCE [LARGE SCALE GENOMIC DNA]</scope>
    <source>
        <strain evidence="3">DSM 16467</strain>
    </source>
</reference>
<dbReference type="EMBL" id="LILC01000037">
    <property type="protein sequence ID" value="KOO37225.1"/>
    <property type="molecule type" value="Genomic_DNA"/>
</dbReference>
<feature type="transmembrane region" description="Helical" evidence="1">
    <location>
        <begin position="52"/>
        <end position="76"/>
    </location>
</feature>
<evidence type="ECO:0000313" key="3">
    <source>
        <dbReference type="Proteomes" id="UP000037558"/>
    </source>
</evidence>
<evidence type="ECO:0000313" key="2">
    <source>
        <dbReference type="EMBL" id="KOO37225.1"/>
    </source>
</evidence>
<protein>
    <recommendedName>
        <fullName evidence="4">ABC transporter permease</fullName>
    </recommendedName>
</protein>
<accession>A0A0M0KEF4</accession>
<dbReference type="PANTHER" id="PTHR37305:SF1">
    <property type="entry name" value="MEMBRANE PROTEIN"/>
    <property type="match status" value="1"/>
</dbReference>
<keyword evidence="1" id="KW-0472">Membrane</keyword>
<dbReference type="Pfam" id="PF12730">
    <property type="entry name" value="ABC2_membrane_4"/>
    <property type="match status" value="1"/>
</dbReference>
<evidence type="ECO:0000256" key="1">
    <source>
        <dbReference type="SAM" id="Phobius"/>
    </source>
</evidence>
<feature type="transmembrane region" description="Helical" evidence="1">
    <location>
        <begin position="227"/>
        <end position="245"/>
    </location>
</feature>
<organism evidence="2 3">
    <name type="scientific">Priestia koreensis</name>
    <dbReference type="NCBI Taxonomy" id="284581"/>
    <lineage>
        <taxon>Bacteria</taxon>
        <taxon>Bacillati</taxon>
        <taxon>Bacillota</taxon>
        <taxon>Bacilli</taxon>
        <taxon>Bacillales</taxon>
        <taxon>Bacillaceae</taxon>
        <taxon>Priestia</taxon>
    </lineage>
</organism>
<sequence length="251" mass="27752">MFKNLLINEWIKISKRKSNRVFAIIMAAFILLIGLLSVLFRHNTFFKEMPYTSLTVGIVLSVVQFYAIVIGAAVMSNEFKDSTMKHLLVKPVSRASVLLSKLCMVIFVIIGLSVILSLLSYLVGMITPGGNDLTFVEVSKMVGYGLPSVIFFVTVAIFISVLLKAPSLAIVIPIVGSFIGTTITFMLAKYDFYKYIIFAHLDPSMYDSDKNIGGGQAPDGFTPGLTIVLYVVYCAAFIALSVWVFRKKEIN</sequence>
<gene>
    <name evidence="2" type="ORF">AMD01_22380</name>
</gene>
<keyword evidence="3" id="KW-1185">Reference proteome</keyword>